<dbReference type="Pfam" id="PF00990">
    <property type="entry name" value="GGDEF"/>
    <property type="match status" value="1"/>
</dbReference>
<dbReference type="Pfam" id="PF08448">
    <property type="entry name" value="PAS_4"/>
    <property type="match status" value="1"/>
</dbReference>
<dbReference type="InterPro" id="IPR001633">
    <property type="entry name" value="EAL_dom"/>
</dbReference>
<proteinExistence type="predicted"/>
<accession>A0A7U8C337</accession>
<dbReference type="Proteomes" id="UP000002171">
    <property type="component" value="Unassembled WGS sequence"/>
</dbReference>
<dbReference type="PROSITE" id="PS50887">
    <property type="entry name" value="GGDEF"/>
    <property type="match status" value="1"/>
</dbReference>
<dbReference type="InterPro" id="IPR000700">
    <property type="entry name" value="PAS-assoc_C"/>
</dbReference>
<dbReference type="Gene3D" id="3.20.20.450">
    <property type="entry name" value="EAL domain"/>
    <property type="match status" value="1"/>
</dbReference>
<dbReference type="SMART" id="SM00086">
    <property type="entry name" value="PAC"/>
    <property type="match status" value="1"/>
</dbReference>
<comment type="caution">
    <text evidence="9">The sequence shown here is derived from an EMBL/GenBank/DDBJ whole genome shotgun (WGS) entry which is preliminary data.</text>
</comment>
<dbReference type="PANTHER" id="PTHR44757">
    <property type="entry name" value="DIGUANYLATE CYCLASE DGCP"/>
    <property type="match status" value="1"/>
</dbReference>
<dbReference type="Gene3D" id="3.30.450.20">
    <property type="entry name" value="PAS domain"/>
    <property type="match status" value="3"/>
</dbReference>
<dbReference type="Pfam" id="PF00563">
    <property type="entry name" value="EAL"/>
    <property type="match status" value="1"/>
</dbReference>
<keyword evidence="4" id="KW-0411">Iron-sulfur</keyword>
<evidence type="ECO:0000313" key="9">
    <source>
        <dbReference type="EMBL" id="EAR60617.1"/>
    </source>
</evidence>
<dbReference type="GO" id="GO:0051537">
    <property type="term" value="F:2 iron, 2 sulfur cluster binding"/>
    <property type="evidence" value="ECO:0007669"/>
    <property type="project" value="UniProtKB-KW"/>
</dbReference>
<dbReference type="SUPFAM" id="SSF55073">
    <property type="entry name" value="Nucleotide cyclase"/>
    <property type="match status" value="1"/>
</dbReference>
<dbReference type="InterPro" id="IPR036922">
    <property type="entry name" value="Rieske_2Fe-2S_sf"/>
</dbReference>
<dbReference type="InterPro" id="IPR013656">
    <property type="entry name" value="PAS_4"/>
</dbReference>
<dbReference type="SUPFAM" id="SSF55785">
    <property type="entry name" value="PYP-like sensor domain (PAS domain)"/>
    <property type="match status" value="2"/>
</dbReference>
<reference evidence="9 10" key="1">
    <citation type="submission" date="2006-02" db="EMBL/GenBank/DDBJ databases">
        <authorList>
            <person name="Pinhassi J."/>
            <person name="Pedros-Alio C."/>
            <person name="Ferriera S."/>
            <person name="Johnson J."/>
            <person name="Kravitz S."/>
            <person name="Halpern A."/>
            <person name="Remington K."/>
            <person name="Beeson K."/>
            <person name="Tran B."/>
            <person name="Rogers Y.-H."/>
            <person name="Friedman R."/>
            <person name="Venter J.C."/>
        </authorList>
    </citation>
    <scope>NUCLEOTIDE SEQUENCE [LARGE SCALE GENOMIC DNA]</scope>
    <source>
        <strain evidence="9 10">MED92</strain>
    </source>
</reference>
<dbReference type="SMART" id="SM00091">
    <property type="entry name" value="PAS"/>
    <property type="match status" value="3"/>
</dbReference>
<dbReference type="AlphaFoldDB" id="A0A7U8C337"/>
<dbReference type="PROSITE" id="PS50113">
    <property type="entry name" value="PAC"/>
    <property type="match status" value="1"/>
</dbReference>
<evidence type="ECO:0000256" key="2">
    <source>
        <dbReference type="ARBA" id="ARBA00022723"/>
    </source>
</evidence>
<dbReference type="OrthoDB" id="8553030at2"/>
<feature type="domain" description="PAC" evidence="6">
    <location>
        <begin position="501"/>
        <end position="555"/>
    </location>
</feature>
<evidence type="ECO:0000259" key="7">
    <source>
        <dbReference type="PROSITE" id="PS50883"/>
    </source>
</evidence>
<dbReference type="InterPro" id="IPR017941">
    <property type="entry name" value="Rieske_2Fe-2S"/>
</dbReference>
<evidence type="ECO:0000256" key="3">
    <source>
        <dbReference type="ARBA" id="ARBA00023004"/>
    </source>
</evidence>
<name>A0A7U8C337_NEPCE</name>
<dbReference type="Pfam" id="PF00355">
    <property type="entry name" value="Rieske"/>
    <property type="match status" value="1"/>
</dbReference>
<dbReference type="SMART" id="SM00052">
    <property type="entry name" value="EAL"/>
    <property type="match status" value="1"/>
</dbReference>
<dbReference type="RefSeq" id="WP_007019556.1">
    <property type="nucleotide sequence ID" value="NZ_CH724125.1"/>
</dbReference>
<dbReference type="Pfam" id="PF12860">
    <property type="entry name" value="PAS_7"/>
    <property type="match status" value="1"/>
</dbReference>
<dbReference type="InterPro" id="IPR035965">
    <property type="entry name" value="PAS-like_dom_sf"/>
</dbReference>
<dbReference type="InterPro" id="IPR035919">
    <property type="entry name" value="EAL_sf"/>
</dbReference>
<dbReference type="InterPro" id="IPR052155">
    <property type="entry name" value="Biofilm_reg_signaling"/>
</dbReference>
<dbReference type="CDD" id="cd01948">
    <property type="entry name" value="EAL"/>
    <property type="match status" value="1"/>
</dbReference>
<dbReference type="Gene3D" id="2.102.10.10">
    <property type="entry name" value="Rieske [2Fe-2S] iron-sulphur domain"/>
    <property type="match status" value="1"/>
</dbReference>
<sequence length="984" mass="110735">MLAPDIIKQGLSIEKEVVVEGETRWVTHADDQSKPLLVVEYGTDFYALPLYCEHAHASLLEAKITDSGKLICPKHGQETDLLSCEKSMKVTRLGETFRVKKPELIATKNIESGLCSADDSDETAVLKAVNNALQKKVLSNLESMDAMLSQVEHQKVELEESNQHLVLVNELIAGVMNSIEEFIVVTDNVGRITRANRYAADILGVRIRDLVGRSPDELLCQEALNEISENFPIKNWDSRPYLYRAIYREKGFEQEIKFRNLSDQAEIKDERSFLLRGTLLFNHQGKEEGLILSATDISLLKEKEKVRRQKDLEQHILLLKSTLATLVQGVAMFDEQGDLLIWNEQFSQIAQSNLQNIDLGARYQDLFTQNTLVQNAQLQPSSSQLLREKYRWIQHQVNGSIVECESSPTPSGGFVISTRDITQSRRDEEHIRLLSSTVEQSTNEVIITDTDGIIVYVNPMFTENTGYLPEEAIGRKSSIVQSGEMSAEFYRNLWETIKKDNCWKGEIINRKKSGEKFWQSMSISPIHDETGAISHYLSLKSDITKQKEAERQLRYQAEHDLLTKLPNRPVLLAEMDSAIDDARNNHCFSAVLFMDLDNFKDVNDTLGHLSGDFLLQLVAKRLEQCISITDVIARLGGDEFAIIQRGIKSKHEPSVLAEKVINAITTPFRVDDHLLHIGISIGITLIPEDGLETGMLLSNADMAMYEAKAISGSHYKFFDHDLQLSIQRKRLIESHLHNAINNNELNLLLQPKIEIHTGHIVGAEALLRWHSTEIGQVSPAEFIPIAEKSGQIIELGNWVLNQALQLIKDWCQKGYKIPKIAVNLSAVQLKDVNLVQDIKKALEHYQVHSEYLELEITETAAMSDPEFSNSQLSAIKAMNITLAMDDFGTGYSSLSYLASLPIDRVKIDRSFVSDIQHSNEARGIIESIIHLGKILNKTVIAEGVEETEQLELLKRLGCHEAQGYLISRPVASSEFIALLGKADS</sequence>
<dbReference type="NCBIfam" id="TIGR00254">
    <property type="entry name" value="GGDEF"/>
    <property type="match status" value="1"/>
</dbReference>
<feature type="domain" description="PAS" evidence="5">
    <location>
        <begin position="168"/>
        <end position="214"/>
    </location>
</feature>
<dbReference type="EMBL" id="AAOW01000015">
    <property type="protein sequence ID" value="EAR60617.1"/>
    <property type="molecule type" value="Genomic_DNA"/>
</dbReference>
<protein>
    <submittedName>
        <fullName evidence="9">Signal transduction protein containing membrane, EAL and GGDEF domains-like</fullName>
    </submittedName>
</protein>
<dbReference type="InterPro" id="IPR029787">
    <property type="entry name" value="Nucleotide_cyclase"/>
</dbReference>
<dbReference type="NCBIfam" id="TIGR00229">
    <property type="entry name" value="sensory_box"/>
    <property type="match status" value="1"/>
</dbReference>
<dbReference type="SMART" id="SM00267">
    <property type="entry name" value="GGDEF"/>
    <property type="match status" value="1"/>
</dbReference>
<keyword evidence="10" id="KW-1185">Reference proteome</keyword>
<dbReference type="Pfam" id="PF13426">
    <property type="entry name" value="PAS_9"/>
    <property type="match status" value="1"/>
</dbReference>
<evidence type="ECO:0000259" key="5">
    <source>
        <dbReference type="PROSITE" id="PS50112"/>
    </source>
</evidence>
<dbReference type="PROSITE" id="PS50112">
    <property type="entry name" value="PAS"/>
    <property type="match status" value="2"/>
</dbReference>
<evidence type="ECO:0000259" key="8">
    <source>
        <dbReference type="PROSITE" id="PS50887"/>
    </source>
</evidence>
<evidence type="ECO:0000256" key="1">
    <source>
        <dbReference type="ARBA" id="ARBA00022714"/>
    </source>
</evidence>
<evidence type="ECO:0000313" key="10">
    <source>
        <dbReference type="Proteomes" id="UP000002171"/>
    </source>
</evidence>
<dbReference type="CDD" id="cd00130">
    <property type="entry name" value="PAS"/>
    <property type="match status" value="2"/>
</dbReference>
<evidence type="ECO:0000259" key="6">
    <source>
        <dbReference type="PROSITE" id="PS50113"/>
    </source>
</evidence>
<keyword evidence="3" id="KW-0408">Iron</keyword>
<keyword evidence="2" id="KW-0479">Metal-binding</keyword>
<dbReference type="InterPro" id="IPR000160">
    <property type="entry name" value="GGDEF_dom"/>
</dbReference>
<dbReference type="InterPro" id="IPR000014">
    <property type="entry name" value="PAS"/>
</dbReference>
<feature type="domain" description="PAS" evidence="5">
    <location>
        <begin position="430"/>
        <end position="475"/>
    </location>
</feature>
<keyword evidence="1" id="KW-0001">2Fe-2S</keyword>
<dbReference type="PROSITE" id="PS50883">
    <property type="entry name" value="EAL"/>
    <property type="match status" value="1"/>
</dbReference>
<feature type="domain" description="EAL" evidence="7">
    <location>
        <begin position="729"/>
        <end position="983"/>
    </location>
</feature>
<dbReference type="GO" id="GO:0046872">
    <property type="term" value="F:metal ion binding"/>
    <property type="evidence" value="ECO:0007669"/>
    <property type="project" value="UniProtKB-KW"/>
</dbReference>
<dbReference type="InterPro" id="IPR001610">
    <property type="entry name" value="PAC"/>
</dbReference>
<dbReference type="CDD" id="cd01949">
    <property type="entry name" value="GGDEF"/>
    <property type="match status" value="1"/>
</dbReference>
<gene>
    <name evidence="9" type="ORF">MED92_09441</name>
</gene>
<organism evidence="9 10">
    <name type="scientific">Neptuniibacter caesariensis</name>
    <dbReference type="NCBI Taxonomy" id="207954"/>
    <lineage>
        <taxon>Bacteria</taxon>
        <taxon>Pseudomonadati</taxon>
        <taxon>Pseudomonadota</taxon>
        <taxon>Gammaproteobacteria</taxon>
        <taxon>Oceanospirillales</taxon>
        <taxon>Oceanospirillaceae</taxon>
        <taxon>Neptuniibacter</taxon>
    </lineage>
</organism>
<dbReference type="PANTHER" id="PTHR44757:SF2">
    <property type="entry name" value="BIOFILM ARCHITECTURE MAINTENANCE PROTEIN MBAA"/>
    <property type="match status" value="1"/>
</dbReference>
<feature type="domain" description="GGDEF" evidence="8">
    <location>
        <begin position="587"/>
        <end position="720"/>
    </location>
</feature>
<evidence type="ECO:0000256" key="4">
    <source>
        <dbReference type="ARBA" id="ARBA00023014"/>
    </source>
</evidence>
<dbReference type="SUPFAM" id="SSF50022">
    <property type="entry name" value="ISP domain"/>
    <property type="match status" value="1"/>
</dbReference>
<dbReference type="InterPro" id="IPR043128">
    <property type="entry name" value="Rev_trsase/Diguanyl_cyclase"/>
</dbReference>
<dbReference type="SUPFAM" id="SSF141868">
    <property type="entry name" value="EAL domain-like"/>
    <property type="match status" value="1"/>
</dbReference>
<dbReference type="Gene3D" id="3.30.70.270">
    <property type="match status" value="1"/>
</dbReference>